<protein>
    <recommendedName>
        <fullName evidence="6">Prolyl endopeptidase</fullName>
        <ecNumber evidence="6">3.4.21.-</ecNumber>
    </recommendedName>
</protein>
<sequence>MQVSRLAKSVTFAACSPYSSVALRGLSSISIMSRLFGGSFSEPKPKKVPSYLKVHGVEIQDEFQWLKDRGSRAVRNYVKQENRYCDAVLSDTEAFQENLTNEMKDWFHKHFDDESVPEELDGYIYYLSNPPKDSNLPVYRRRKILEDGSYGDPETILDQNELKERYNYVSIPRIKISPSGRYIGFLLDKSNTGMYTLFVTEAHEGIINFIDAIPNVVNFEWGCDDLTIYYSRPDEQNRPFAVLMHKTCQSVLTDVVLHEEKDERFIVDVSATKDREFITINCNSRSTSEVSIVDIKDGSFVCKPLHPRQQGMEYYVDHRDDQFYIITNADEKNYRVMAAPKSNPAKENWQTFIKDKAENFLDDMDIFQNYCVVYERCKTIPQLRVVPLDTPQDQYVVQLPEDVCVLEAGSNLMFDQDSVRLTVSSPILPAQVLEYNMGTKSMVEKHSFSVLPSFDSSDFCCTRLEIQSKDGTHIPVTLIHHKDLKKEGSNPLLLHVYGSYGINVNMGFDVERISLLKRGWCLAFCHVRGGGELGREWYLDGKLQNKHKGFEDFEACAKALHNLGYSNPQLTAARGTSAGGLIVGAVCNRSPELFKAVILKVPFLDILTSMLDPSLPLTVQEYEEWGEPGLDEKDFHYIKSYCPYQNIKNQVYPSVMVTTAMNDDRVPYWLPLKWVARLRDQLSHHAQGEKPLVVCHVEYYGGHSETEGVYHRIEKAAKEYAFLFKALGLPLE</sequence>
<evidence type="ECO:0000256" key="6">
    <source>
        <dbReference type="RuleBase" id="RU368024"/>
    </source>
</evidence>
<proteinExistence type="inferred from homology"/>
<keyword evidence="3 6" id="KW-0378">Hydrolase</keyword>
<dbReference type="Proteomes" id="UP001159428">
    <property type="component" value="Unassembled WGS sequence"/>
</dbReference>
<dbReference type="GO" id="GO:0006508">
    <property type="term" value="P:proteolysis"/>
    <property type="evidence" value="ECO:0007669"/>
    <property type="project" value="UniProtKB-KW"/>
</dbReference>
<keyword evidence="4 6" id="KW-0720">Serine protease</keyword>
<dbReference type="InterPro" id="IPR001375">
    <property type="entry name" value="Peptidase_S9_cat"/>
</dbReference>
<dbReference type="InterPro" id="IPR023302">
    <property type="entry name" value="Pept_S9A_N"/>
</dbReference>
<evidence type="ECO:0000259" key="7">
    <source>
        <dbReference type="Pfam" id="PF00326"/>
    </source>
</evidence>
<feature type="domain" description="Peptidase S9 prolyl oligopeptidase catalytic" evidence="7">
    <location>
        <begin position="508"/>
        <end position="728"/>
    </location>
</feature>
<dbReference type="PRINTS" id="PR00862">
    <property type="entry name" value="PROLIGOPTASE"/>
</dbReference>
<evidence type="ECO:0000259" key="8">
    <source>
        <dbReference type="Pfam" id="PF02897"/>
    </source>
</evidence>
<reference evidence="9 10" key="1">
    <citation type="submission" date="2022-05" db="EMBL/GenBank/DDBJ databases">
        <authorList>
            <consortium name="Genoscope - CEA"/>
            <person name="William W."/>
        </authorList>
    </citation>
    <scope>NUCLEOTIDE SEQUENCE [LARGE SCALE GENOMIC DNA]</scope>
</reference>
<evidence type="ECO:0000256" key="4">
    <source>
        <dbReference type="ARBA" id="ARBA00022825"/>
    </source>
</evidence>
<dbReference type="InterPro" id="IPR002470">
    <property type="entry name" value="Peptidase_S9A"/>
</dbReference>
<dbReference type="InterPro" id="IPR051543">
    <property type="entry name" value="Serine_Peptidase_S9A"/>
</dbReference>
<comment type="caution">
    <text evidence="9">The sequence shown here is derived from an EMBL/GenBank/DDBJ whole genome shotgun (WGS) entry which is preliminary data.</text>
</comment>
<name>A0AAU9X960_9CNID</name>
<evidence type="ECO:0000256" key="2">
    <source>
        <dbReference type="ARBA" id="ARBA00022670"/>
    </source>
</evidence>
<dbReference type="PANTHER" id="PTHR11757">
    <property type="entry name" value="PROTEASE FAMILY S9A OLIGOPEPTIDASE"/>
    <property type="match status" value="1"/>
</dbReference>
<dbReference type="InterPro" id="IPR029058">
    <property type="entry name" value="AB_hydrolase_fold"/>
</dbReference>
<dbReference type="Gene3D" id="3.40.50.1820">
    <property type="entry name" value="alpha/beta hydrolase"/>
    <property type="match status" value="1"/>
</dbReference>
<dbReference type="GO" id="GO:0004252">
    <property type="term" value="F:serine-type endopeptidase activity"/>
    <property type="evidence" value="ECO:0007669"/>
    <property type="project" value="UniProtKB-UniRule"/>
</dbReference>
<dbReference type="PANTHER" id="PTHR11757:SF19">
    <property type="entry name" value="PROLYL ENDOPEPTIDASE-LIKE"/>
    <property type="match status" value="1"/>
</dbReference>
<evidence type="ECO:0000256" key="1">
    <source>
        <dbReference type="ARBA" id="ARBA00005228"/>
    </source>
</evidence>
<dbReference type="SUPFAM" id="SSF53474">
    <property type="entry name" value="alpha/beta-Hydrolases"/>
    <property type="match status" value="1"/>
</dbReference>
<comment type="function">
    <text evidence="5">Serine peptidase whose precise substrate specificity remains unclear. Does not cleave peptides after a arginine or lysine residue. Regulates trans-Golgi network morphology and sorting by regulating the membrane binding of the AP-1 complex. May play a role in the regulation of synaptic vesicle exocytosis.</text>
</comment>
<dbReference type="Pfam" id="PF02897">
    <property type="entry name" value="Peptidase_S9_N"/>
    <property type="match status" value="1"/>
</dbReference>
<evidence type="ECO:0000256" key="5">
    <source>
        <dbReference type="ARBA" id="ARBA00045448"/>
    </source>
</evidence>
<evidence type="ECO:0000256" key="3">
    <source>
        <dbReference type="ARBA" id="ARBA00022801"/>
    </source>
</evidence>
<accession>A0AAU9X960</accession>
<dbReference type="AlphaFoldDB" id="A0AAU9X960"/>
<feature type="domain" description="Peptidase S9A N-terminal" evidence="8">
    <location>
        <begin position="47"/>
        <end position="441"/>
    </location>
</feature>
<comment type="similarity">
    <text evidence="1 6">Belongs to the peptidase S9A family.</text>
</comment>
<gene>
    <name evidence="9" type="ORF">PMEA_00019284</name>
</gene>
<dbReference type="EC" id="3.4.21.-" evidence="6"/>
<dbReference type="Gene3D" id="2.130.10.120">
    <property type="entry name" value="Prolyl oligopeptidase, N-terminal domain"/>
    <property type="match status" value="1"/>
</dbReference>
<keyword evidence="10" id="KW-1185">Reference proteome</keyword>
<dbReference type="SUPFAM" id="SSF50993">
    <property type="entry name" value="Peptidase/esterase 'gauge' domain"/>
    <property type="match status" value="1"/>
</dbReference>
<dbReference type="EMBL" id="CALNXJ010000034">
    <property type="protein sequence ID" value="CAH3140585.1"/>
    <property type="molecule type" value="Genomic_DNA"/>
</dbReference>
<dbReference type="Pfam" id="PF00326">
    <property type="entry name" value="Peptidase_S9"/>
    <property type="match status" value="1"/>
</dbReference>
<evidence type="ECO:0000313" key="10">
    <source>
        <dbReference type="Proteomes" id="UP001159428"/>
    </source>
</evidence>
<dbReference type="FunFam" id="3.40.50.1820:FF:000050">
    <property type="entry name" value="prolyl endopeptidase-like isoform X2"/>
    <property type="match status" value="1"/>
</dbReference>
<evidence type="ECO:0000313" key="9">
    <source>
        <dbReference type="EMBL" id="CAH3140585.1"/>
    </source>
</evidence>
<keyword evidence="2 6" id="KW-0645">Protease</keyword>
<organism evidence="9 10">
    <name type="scientific">Pocillopora meandrina</name>
    <dbReference type="NCBI Taxonomy" id="46732"/>
    <lineage>
        <taxon>Eukaryota</taxon>
        <taxon>Metazoa</taxon>
        <taxon>Cnidaria</taxon>
        <taxon>Anthozoa</taxon>
        <taxon>Hexacorallia</taxon>
        <taxon>Scleractinia</taxon>
        <taxon>Astrocoeniina</taxon>
        <taxon>Pocilloporidae</taxon>
        <taxon>Pocillopora</taxon>
    </lineage>
</organism>